<dbReference type="EMBL" id="CP014855">
    <property type="protein sequence ID" value="ASJ00331.1"/>
    <property type="molecule type" value="Genomic_DNA"/>
</dbReference>
<dbReference type="GeneID" id="33331275"/>
<dbReference type="AlphaFoldDB" id="A0A2Z2MCP8"/>
<evidence type="ECO:0000313" key="1">
    <source>
        <dbReference type="EMBL" id="ASJ00331.1"/>
    </source>
</evidence>
<dbReference type="RefSeq" id="WP_157722407.1">
    <property type="nucleotide sequence ID" value="NZ_CP014855.1"/>
</dbReference>
<keyword evidence="2" id="KW-1185">Reference proteome</keyword>
<dbReference type="KEGG" id="tgg:A3K92_01965"/>
<dbReference type="PANTHER" id="PTHR38733:SF1">
    <property type="entry name" value="TYPE IV METHYL-DIRECTED RESTRICTION ENZYME ECOKMCRBC"/>
    <property type="match status" value="1"/>
</dbReference>
<protein>
    <recommendedName>
        <fullName evidence="3">Restriction endonuclease</fullName>
    </recommendedName>
</protein>
<dbReference type="PANTHER" id="PTHR38733">
    <property type="entry name" value="PROTEIN MCRC"/>
    <property type="match status" value="1"/>
</dbReference>
<dbReference type="Pfam" id="PF10117">
    <property type="entry name" value="McrBC"/>
    <property type="match status" value="1"/>
</dbReference>
<dbReference type="OrthoDB" id="62357at2157"/>
<dbReference type="REBASE" id="210313">
    <property type="entry name" value="TgoW12McrBCP"/>
</dbReference>
<accession>A0A2Z2MCP8</accession>
<gene>
    <name evidence="1" type="ORF">A3K92_01965</name>
</gene>
<organism evidence="1 2">
    <name type="scientific">Thermococcus gorgonarius</name>
    <dbReference type="NCBI Taxonomy" id="71997"/>
    <lineage>
        <taxon>Archaea</taxon>
        <taxon>Methanobacteriati</taxon>
        <taxon>Methanobacteriota</taxon>
        <taxon>Thermococci</taxon>
        <taxon>Thermococcales</taxon>
        <taxon>Thermococcaceae</taxon>
        <taxon>Thermococcus</taxon>
    </lineage>
</organism>
<dbReference type="InterPro" id="IPR019292">
    <property type="entry name" value="McrC"/>
</dbReference>
<proteinExistence type="predicted"/>
<dbReference type="Proteomes" id="UP000250134">
    <property type="component" value="Chromosome"/>
</dbReference>
<name>A0A2Z2MCP8_THEGO</name>
<evidence type="ECO:0008006" key="3">
    <source>
        <dbReference type="Google" id="ProtNLM"/>
    </source>
</evidence>
<evidence type="ECO:0000313" key="2">
    <source>
        <dbReference type="Proteomes" id="UP000250134"/>
    </source>
</evidence>
<reference evidence="1 2" key="1">
    <citation type="submission" date="2016-03" db="EMBL/GenBank/DDBJ databases">
        <title>Complete genome sequence of Thermococcus gorgonarius.</title>
        <authorList>
            <person name="Oger P.M."/>
        </authorList>
    </citation>
    <scope>NUCLEOTIDE SEQUENCE [LARGE SCALE GENOMIC DNA]</scope>
    <source>
        <strain evidence="1 2">W-12</strain>
    </source>
</reference>
<sequence>MTVVDLFEFTPINYTTGKKAEFDEDSKTLVLSENQFGKLEKLNEEIKFLEIGRKTIKPKNFVGVVQIGNLTLQIFPKLLRTSSYDDLESHKTLIMGNLLKMLAVGGEIPVKPSEVAGILSGKAPFLEILISIYSQKLLETLRYHRHYTYRRVEEKLNHVKGQIDFGAYASRWHRRHVIPVRYNDRTMDNLLNRTLKYGAYLMARLTQSHENYLRLRSAMEILDGVPVVPVSVHETYRIHFNRLNAIFKPLVELARVFIAGTAIRLQTGKVETFTFLVPMEKVFESFVAGLLTNSEYEVLPKEFEGSVIKTQHHIGNLLAEGKFWLIPDITIQTTDGMKIIIDTKYKLLDKEDQKLGVSQSDLYQMYAYASHWNADAVVLLYPAISSVIDRKWHFDIKAGRVEKRVPLLIKSLDLGSNFLDEKEWEKFLRKFRVFMDEILGKGRQQLEYGEQEVLVNV</sequence>